<dbReference type="Proteomes" id="UP000095283">
    <property type="component" value="Unplaced"/>
</dbReference>
<evidence type="ECO:0000313" key="2">
    <source>
        <dbReference type="WBParaSite" id="Hba_08023"/>
    </source>
</evidence>
<sequence>MIPSEIRRLKFVSKDIKYLVENGGNRQAMDRLSIHELERLDVSDDCDFSDDDLFAGKYKNIELIRFSVFERALRRILDETLECNCCIESCYFGLRNAIDVDRLTSGLPHLVKMAEFDVALYEKWPNISRKSPDVIQNRLHNFICSRFTQTLSGTSRLQVRLILNQVMYFSCLHVRPIKHIYIYIKGMISSKNNNIIHSRKTYEEVQYFFFHLRINILSHLKKFHILFIEFHLWTYRLGKYILCQETLPWLGLSRCLSFTPGGHLFCSLCHQVLRHIFFVLTHEIGLFFFIKSNFLFLVHLNEHSSIVRPVIIQYLFGSAGIILQSSSRIRTLPSQLKTVISALNSRTLSQARRYLREKDIHIKDHSLYYARTKVLSAIGQSRGPLAGINVDQLQKLAFNSYGLTKSISYSKDYRIHGVLQMKVYQNRLFLFRLKEQETFYEDSKLFEETVVTALVLTDLFVSSHVILTIRTDDLP</sequence>
<accession>A0A1I7WSA6</accession>
<dbReference type="WBParaSite" id="Hba_08023">
    <property type="protein sequence ID" value="Hba_08023"/>
    <property type="gene ID" value="Hba_08023"/>
</dbReference>
<proteinExistence type="predicted"/>
<organism evidence="1 2">
    <name type="scientific">Heterorhabditis bacteriophora</name>
    <name type="common">Entomopathogenic nematode worm</name>
    <dbReference type="NCBI Taxonomy" id="37862"/>
    <lineage>
        <taxon>Eukaryota</taxon>
        <taxon>Metazoa</taxon>
        <taxon>Ecdysozoa</taxon>
        <taxon>Nematoda</taxon>
        <taxon>Chromadorea</taxon>
        <taxon>Rhabditida</taxon>
        <taxon>Rhabditina</taxon>
        <taxon>Rhabditomorpha</taxon>
        <taxon>Strongyloidea</taxon>
        <taxon>Heterorhabditidae</taxon>
        <taxon>Heterorhabditis</taxon>
    </lineage>
</organism>
<protein>
    <submittedName>
        <fullName evidence="2">F-box domain-containing protein</fullName>
    </submittedName>
</protein>
<reference evidence="2" key="1">
    <citation type="submission" date="2016-11" db="UniProtKB">
        <authorList>
            <consortium name="WormBaseParasite"/>
        </authorList>
    </citation>
    <scope>IDENTIFICATION</scope>
</reference>
<name>A0A1I7WSA6_HETBA</name>
<dbReference type="AlphaFoldDB" id="A0A1I7WSA6"/>
<keyword evidence="1" id="KW-1185">Reference proteome</keyword>
<evidence type="ECO:0000313" key="1">
    <source>
        <dbReference type="Proteomes" id="UP000095283"/>
    </source>
</evidence>